<protein>
    <recommendedName>
        <fullName evidence="4">Pentapeptide repeat-containing protein</fullName>
    </recommendedName>
</protein>
<dbReference type="Gene3D" id="2.160.20.80">
    <property type="entry name" value="E3 ubiquitin-protein ligase SopA"/>
    <property type="match status" value="2"/>
</dbReference>
<dbReference type="PANTHER" id="PTHR14136:SF17">
    <property type="entry name" value="BTB_POZ DOMAIN-CONTAINING PROTEIN KCTD9"/>
    <property type="match status" value="1"/>
</dbReference>
<reference evidence="3" key="1">
    <citation type="submission" date="2017-05" db="EMBL/GenBank/DDBJ databases">
        <authorList>
            <person name="Macchi M."/>
            <person name="Festa S."/>
            <person name="Coppotelli B.M."/>
            <person name="Morelli I.S."/>
        </authorList>
    </citation>
    <scope>NUCLEOTIDE SEQUENCE [LARGE SCALE GENOMIC DNA]</scope>
    <source>
        <strain evidence="3">I</strain>
    </source>
</reference>
<dbReference type="PANTHER" id="PTHR14136">
    <property type="entry name" value="BTB_POZ DOMAIN-CONTAINING PROTEIN KCTD9"/>
    <property type="match status" value="1"/>
</dbReference>
<accession>A0A211ZFL7</accession>
<organism evidence="2 3">
    <name type="scientific">Inquilinus limosus</name>
    <dbReference type="NCBI Taxonomy" id="171674"/>
    <lineage>
        <taxon>Bacteria</taxon>
        <taxon>Pseudomonadati</taxon>
        <taxon>Pseudomonadota</taxon>
        <taxon>Alphaproteobacteria</taxon>
        <taxon>Rhodospirillales</taxon>
        <taxon>Rhodospirillaceae</taxon>
        <taxon>Inquilinus</taxon>
    </lineage>
</organism>
<evidence type="ECO:0000256" key="1">
    <source>
        <dbReference type="SAM" id="MobiDB-lite"/>
    </source>
</evidence>
<dbReference type="Pfam" id="PF00805">
    <property type="entry name" value="Pentapeptide"/>
    <property type="match status" value="2"/>
</dbReference>
<dbReference type="SUPFAM" id="SSF141571">
    <property type="entry name" value="Pentapeptide repeat-like"/>
    <property type="match status" value="1"/>
</dbReference>
<evidence type="ECO:0000313" key="3">
    <source>
        <dbReference type="Proteomes" id="UP000196655"/>
    </source>
</evidence>
<dbReference type="STRING" id="1122125.GCA_000423185_04515"/>
<keyword evidence="3" id="KW-1185">Reference proteome</keyword>
<dbReference type="InterPro" id="IPR051082">
    <property type="entry name" value="Pentapeptide-BTB/POZ_domain"/>
</dbReference>
<feature type="region of interest" description="Disordered" evidence="1">
    <location>
        <begin position="1"/>
        <end position="52"/>
    </location>
</feature>
<evidence type="ECO:0008006" key="4">
    <source>
        <dbReference type="Google" id="ProtNLM"/>
    </source>
</evidence>
<name>A0A211ZFL7_9PROT</name>
<sequence>MGRGHPLTRNRSAISTSPQGEVNFPSPRGEGGARRRRRREGEGARAARCGSPAGRSGMAFGCRILLAVLFAALAAPGWGADLTRDQVVAALARATPAVPADFSGKSLEKVDLSRLDLSGAKFAGADLFAAKLEDSNLTGADLTGANLGLAWVIRANFTGADLSRANVQGLVVASGLQTNAAEAPVFLRTKFAGARVIARFGGFDLRGADFTGARLAVDMRNQSMGILRADFSGARLEGASFAGADLGRAWFRFAKLQGARFTGANLLHVDFSGADLTGADLTGADATGADFGGAVLAGAVGLDTVKGLDPAIPRR</sequence>
<dbReference type="OrthoDB" id="3034488at2"/>
<dbReference type="AlphaFoldDB" id="A0A211ZFL7"/>
<evidence type="ECO:0000313" key="2">
    <source>
        <dbReference type="EMBL" id="OWJ64035.1"/>
    </source>
</evidence>
<comment type="caution">
    <text evidence="2">The sequence shown here is derived from an EMBL/GenBank/DDBJ whole genome shotgun (WGS) entry which is preliminary data.</text>
</comment>
<dbReference type="InterPro" id="IPR001646">
    <property type="entry name" value="5peptide_repeat"/>
</dbReference>
<gene>
    <name evidence="2" type="ORF">BWR60_26905</name>
</gene>
<dbReference type="EMBL" id="NHON01000071">
    <property type="protein sequence ID" value="OWJ64035.1"/>
    <property type="molecule type" value="Genomic_DNA"/>
</dbReference>
<proteinExistence type="predicted"/>
<dbReference type="Proteomes" id="UP000196655">
    <property type="component" value="Unassembled WGS sequence"/>
</dbReference>
<feature type="compositionally biased region" description="Polar residues" evidence="1">
    <location>
        <begin position="9"/>
        <end position="20"/>
    </location>
</feature>